<gene>
    <name evidence="4" type="ORF">MKY91_11350</name>
</gene>
<dbReference type="Proteomes" id="UP001418796">
    <property type="component" value="Unassembled WGS sequence"/>
</dbReference>
<evidence type="ECO:0000256" key="1">
    <source>
        <dbReference type="ARBA" id="ARBA00022679"/>
    </source>
</evidence>
<dbReference type="CDD" id="cd04301">
    <property type="entry name" value="NAT_SF"/>
    <property type="match status" value="1"/>
</dbReference>
<dbReference type="PROSITE" id="PS51186">
    <property type="entry name" value="GNAT"/>
    <property type="match status" value="1"/>
</dbReference>
<organism evidence="4 5">
    <name type="scientific">Alkalicoccobacillus gibsonii</name>
    <dbReference type="NCBI Taxonomy" id="79881"/>
    <lineage>
        <taxon>Bacteria</taxon>
        <taxon>Bacillati</taxon>
        <taxon>Bacillota</taxon>
        <taxon>Bacilli</taxon>
        <taxon>Bacillales</taxon>
        <taxon>Bacillaceae</taxon>
        <taxon>Alkalicoccobacillus</taxon>
    </lineage>
</organism>
<dbReference type="PANTHER" id="PTHR43072:SF23">
    <property type="entry name" value="UPF0039 PROTEIN C11D3.02C"/>
    <property type="match status" value="1"/>
</dbReference>
<protein>
    <submittedName>
        <fullName evidence="4">N-acetyltransferase family protein</fullName>
    </submittedName>
</protein>
<keyword evidence="1" id="KW-0808">Transferase</keyword>
<dbReference type="SUPFAM" id="SSF55729">
    <property type="entry name" value="Acyl-CoA N-acyltransferases (Nat)"/>
    <property type="match status" value="1"/>
</dbReference>
<evidence type="ECO:0000259" key="3">
    <source>
        <dbReference type="PROSITE" id="PS51186"/>
    </source>
</evidence>
<dbReference type="InterPro" id="IPR016181">
    <property type="entry name" value="Acyl_CoA_acyltransferase"/>
</dbReference>
<sequence>MIRAALEKDIQDILAIYNEAILHSTAVYHYEAYTFQMMKQWFDEKAEAGYPILVFEGEEDGIIYGFATFGAFRPHAAYRYTVEHSIYVHSEYRKKGIGTKLLTELIEQAKQDGYATLIAGIDAVNTNSIAVHTRFGFTHVGTITKAGYKFDKWLDLAFYQLDLPGPNLTSK</sequence>
<dbReference type="Gene3D" id="3.40.630.30">
    <property type="match status" value="1"/>
</dbReference>
<evidence type="ECO:0000313" key="4">
    <source>
        <dbReference type="EMBL" id="MEN0643744.1"/>
    </source>
</evidence>
<reference evidence="4 5" key="1">
    <citation type="submission" date="2024-03" db="EMBL/GenBank/DDBJ databases">
        <title>Bacilli Hybrid Assemblies.</title>
        <authorList>
            <person name="Kovac J."/>
        </authorList>
    </citation>
    <scope>NUCLEOTIDE SEQUENCE [LARGE SCALE GENOMIC DNA]</scope>
    <source>
        <strain evidence="4 5">FSL R7-0666</strain>
    </source>
</reference>
<keyword evidence="2" id="KW-0012">Acyltransferase</keyword>
<comment type="caution">
    <text evidence="4">The sequence shown here is derived from an EMBL/GenBank/DDBJ whole genome shotgun (WGS) entry which is preliminary data.</text>
</comment>
<accession>A0ABU9VIK6</accession>
<evidence type="ECO:0000313" key="5">
    <source>
        <dbReference type="Proteomes" id="UP001418796"/>
    </source>
</evidence>
<dbReference type="Pfam" id="PF00583">
    <property type="entry name" value="Acetyltransf_1"/>
    <property type="match status" value="1"/>
</dbReference>
<feature type="domain" description="N-acetyltransferase" evidence="3">
    <location>
        <begin position="1"/>
        <end position="164"/>
    </location>
</feature>
<dbReference type="EMBL" id="JBCITK010000001">
    <property type="protein sequence ID" value="MEN0643744.1"/>
    <property type="molecule type" value="Genomic_DNA"/>
</dbReference>
<proteinExistence type="predicted"/>
<dbReference type="PANTHER" id="PTHR43072">
    <property type="entry name" value="N-ACETYLTRANSFERASE"/>
    <property type="match status" value="1"/>
</dbReference>
<dbReference type="InterPro" id="IPR000182">
    <property type="entry name" value="GNAT_dom"/>
</dbReference>
<keyword evidence="5" id="KW-1185">Reference proteome</keyword>
<evidence type="ECO:0000256" key="2">
    <source>
        <dbReference type="ARBA" id="ARBA00023315"/>
    </source>
</evidence>
<name>A0ABU9VIK6_9BACI</name>
<dbReference type="RefSeq" id="WP_203087143.1">
    <property type="nucleotide sequence ID" value="NZ_JAEUZA010000001.1"/>
</dbReference>